<dbReference type="Proteomes" id="UP001458880">
    <property type="component" value="Unassembled WGS sequence"/>
</dbReference>
<keyword evidence="3" id="KW-1185">Reference proteome</keyword>
<sequence length="104" mass="11603">MAEALVMERLLDLHCRFLSLSVLQNAGFFYWEDCKPFFKSKCGCRCGGWTCKNFTDFNVIGASAVLSYPITADHDVFMPGSPGATNSMSSCRNSEINPDFLSER</sequence>
<dbReference type="Pfam" id="PF14906">
    <property type="entry name" value="DUF4495"/>
    <property type="match status" value="1"/>
</dbReference>
<feature type="compositionally biased region" description="Polar residues" evidence="1">
    <location>
        <begin position="85"/>
        <end position="96"/>
    </location>
</feature>
<evidence type="ECO:0008006" key="4">
    <source>
        <dbReference type="Google" id="ProtNLM"/>
    </source>
</evidence>
<evidence type="ECO:0000313" key="2">
    <source>
        <dbReference type="EMBL" id="KAK9708625.1"/>
    </source>
</evidence>
<accession>A0AAW1JWG3</accession>
<proteinExistence type="predicted"/>
<gene>
    <name evidence="2" type="ORF">QE152_g27094</name>
</gene>
<dbReference type="EMBL" id="JASPKY010000324">
    <property type="protein sequence ID" value="KAK9708625.1"/>
    <property type="molecule type" value="Genomic_DNA"/>
</dbReference>
<evidence type="ECO:0000256" key="1">
    <source>
        <dbReference type="SAM" id="MobiDB-lite"/>
    </source>
</evidence>
<reference evidence="2 3" key="1">
    <citation type="journal article" date="2024" name="BMC Genomics">
        <title>De novo assembly and annotation of Popillia japonica's genome with initial clues to its potential as an invasive pest.</title>
        <authorList>
            <person name="Cucini C."/>
            <person name="Boschi S."/>
            <person name="Funari R."/>
            <person name="Cardaioli E."/>
            <person name="Iannotti N."/>
            <person name="Marturano G."/>
            <person name="Paoli F."/>
            <person name="Bruttini M."/>
            <person name="Carapelli A."/>
            <person name="Frati F."/>
            <person name="Nardi F."/>
        </authorList>
    </citation>
    <scope>NUCLEOTIDE SEQUENCE [LARGE SCALE GENOMIC DNA]</scope>
    <source>
        <strain evidence="2">DMR45628</strain>
    </source>
</reference>
<evidence type="ECO:0000313" key="3">
    <source>
        <dbReference type="Proteomes" id="UP001458880"/>
    </source>
</evidence>
<protein>
    <recommendedName>
        <fullName evidence="4">Post-SET domain-containing protein</fullName>
    </recommendedName>
</protein>
<dbReference type="AlphaFoldDB" id="A0AAW1JWG3"/>
<comment type="caution">
    <text evidence="2">The sequence shown here is derived from an EMBL/GenBank/DDBJ whole genome shotgun (WGS) entry which is preliminary data.</text>
</comment>
<dbReference type="InterPro" id="IPR027993">
    <property type="entry name" value="DUF4495"/>
</dbReference>
<name>A0AAW1JWG3_POPJA</name>
<feature type="region of interest" description="Disordered" evidence="1">
    <location>
        <begin position="85"/>
        <end position="104"/>
    </location>
</feature>
<organism evidence="2 3">
    <name type="scientific">Popillia japonica</name>
    <name type="common">Japanese beetle</name>
    <dbReference type="NCBI Taxonomy" id="7064"/>
    <lineage>
        <taxon>Eukaryota</taxon>
        <taxon>Metazoa</taxon>
        <taxon>Ecdysozoa</taxon>
        <taxon>Arthropoda</taxon>
        <taxon>Hexapoda</taxon>
        <taxon>Insecta</taxon>
        <taxon>Pterygota</taxon>
        <taxon>Neoptera</taxon>
        <taxon>Endopterygota</taxon>
        <taxon>Coleoptera</taxon>
        <taxon>Polyphaga</taxon>
        <taxon>Scarabaeiformia</taxon>
        <taxon>Scarabaeidae</taxon>
        <taxon>Rutelinae</taxon>
        <taxon>Popillia</taxon>
    </lineage>
</organism>